<gene>
    <name evidence="5" type="ORF">AArcSl_2096</name>
</gene>
<dbReference type="Proteomes" id="UP000263012">
    <property type="component" value="Chromosome"/>
</dbReference>
<organism evidence="5 6">
    <name type="scientific">Halalkaliarchaeum desulfuricum</name>
    <dbReference type="NCBI Taxonomy" id="2055893"/>
    <lineage>
        <taxon>Archaea</taxon>
        <taxon>Methanobacteriati</taxon>
        <taxon>Methanobacteriota</taxon>
        <taxon>Stenosarchaea group</taxon>
        <taxon>Halobacteria</taxon>
        <taxon>Halobacteriales</taxon>
        <taxon>Haloferacaceae</taxon>
        <taxon>Halalkaliarchaeum</taxon>
    </lineage>
</organism>
<dbReference type="Pfam" id="PF24277">
    <property type="entry name" value="DmsR_N"/>
    <property type="match status" value="1"/>
</dbReference>
<keyword evidence="2" id="KW-0804">Transcription</keyword>
<feature type="domain" description="HTH bat-type" evidence="3">
    <location>
        <begin position="132"/>
        <end position="184"/>
    </location>
</feature>
<dbReference type="Pfam" id="PF04967">
    <property type="entry name" value="HTH_10"/>
    <property type="match status" value="1"/>
</dbReference>
<dbReference type="InterPro" id="IPR007050">
    <property type="entry name" value="HTH_bacterioopsin"/>
</dbReference>
<dbReference type="AlphaFoldDB" id="A0A343TKU9"/>
<dbReference type="GeneID" id="37878447"/>
<name>A0A343TKU9_9EURY</name>
<proteinExistence type="predicted"/>
<feature type="domain" description="DmsR-like N-terminal" evidence="4">
    <location>
        <begin position="44"/>
        <end position="116"/>
    </location>
</feature>
<evidence type="ECO:0000259" key="3">
    <source>
        <dbReference type="Pfam" id="PF04967"/>
    </source>
</evidence>
<dbReference type="InterPro" id="IPR056433">
    <property type="entry name" value="DmsR-like_N"/>
</dbReference>
<dbReference type="EMBL" id="CP025066">
    <property type="protein sequence ID" value="AUX09721.1"/>
    <property type="molecule type" value="Genomic_DNA"/>
</dbReference>
<keyword evidence="1" id="KW-0805">Transcription regulation</keyword>
<accession>A0A343TKU9</accession>
<reference evidence="6" key="1">
    <citation type="submission" date="2017-11" db="EMBL/GenBank/DDBJ databases">
        <title>Phenotypic and genomic properties of facultatively anaerobic sulfur-reducing natronoarchaea from hypersaline soda lakes.</title>
        <authorList>
            <person name="Sorokin D.Y."/>
            <person name="Kublanov I.V."/>
            <person name="Roman P."/>
            <person name="Sinninghe Damste J.S."/>
            <person name="Golyshin P.N."/>
            <person name="Rojo D."/>
            <person name="Ciordia S."/>
            <person name="Mena M.D.C."/>
            <person name="Ferrer M."/>
            <person name="Messina E."/>
            <person name="Smedile F."/>
            <person name="La Spada G."/>
            <person name="La Cono V."/>
            <person name="Yakimov M.M."/>
        </authorList>
    </citation>
    <scope>NUCLEOTIDE SEQUENCE [LARGE SCALE GENOMIC DNA]</scope>
    <source>
        <strain evidence="6">AArc-Sl</strain>
    </source>
</reference>
<keyword evidence="6" id="KW-1185">Reference proteome</keyword>
<evidence type="ECO:0000313" key="6">
    <source>
        <dbReference type="Proteomes" id="UP000263012"/>
    </source>
</evidence>
<evidence type="ECO:0000259" key="4">
    <source>
        <dbReference type="Pfam" id="PF24277"/>
    </source>
</evidence>
<sequence length="203" mass="22506">MEPHPEAGCFVAQIGEESDEVTHDLVCWDADCANCECRAEIQVSSGSTRQFVAGDVNDRCICPVFRRYDCLPSIESFDGAELVVSLILPDREELTEIVSELREVGAAVQLDRLTRSSSEGQENVLELEANGITEKQREAVRTAIECGYYETPRRADLADLAEELDVSRSAVSQRLGAVESKLVTELFRAEHGAREERNLVRGD</sequence>
<dbReference type="OrthoDB" id="51502at2157"/>
<dbReference type="PANTHER" id="PTHR34236">
    <property type="entry name" value="DIMETHYL SULFOXIDE REDUCTASE TRANSCRIPTIONAL ACTIVATOR"/>
    <property type="match status" value="1"/>
</dbReference>
<evidence type="ECO:0000256" key="2">
    <source>
        <dbReference type="ARBA" id="ARBA00023163"/>
    </source>
</evidence>
<dbReference type="RefSeq" id="WP_217563439.1">
    <property type="nucleotide sequence ID" value="NZ_CP025066.1"/>
</dbReference>
<evidence type="ECO:0000313" key="5">
    <source>
        <dbReference type="EMBL" id="AUX09721.1"/>
    </source>
</evidence>
<evidence type="ECO:0000256" key="1">
    <source>
        <dbReference type="ARBA" id="ARBA00023015"/>
    </source>
</evidence>
<dbReference type="KEGG" id="hdf:AArcSl_2096"/>
<dbReference type="PANTHER" id="PTHR34236:SF1">
    <property type="entry name" value="DIMETHYL SULFOXIDE REDUCTASE TRANSCRIPTIONAL ACTIVATOR"/>
    <property type="match status" value="1"/>
</dbReference>
<protein>
    <submittedName>
        <fullName evidence="5">Bacterio-opsin activator HTH domain-containing protein</fullName>
    </submittedName>
</protein>